<proteinExistence type="inferred from homology"/>
<keyword evidence="2" id="KW-0808">Transferase</keyword>
<dbReference type="InterPro" id="IPR023213">
    <property type="entry name" value="CAT-like_dom_sf"/>
</dbReference>
<dbReference type="AlphaFoldDB" id="A0AAF0EZS1"/>
<evidence type="ECO:0000256" key="3">
    <source>
        <dbReference type="SAM" id="MobiDB-lite"/>
    </source>
</evidence>
<evidence type="ECO:0000256" key="2">
    <source>
        <dbReference type="ARBA" id="ARBA00022679"/>
    </source>
</evidence>
<dbReference type="EMBL" id="CP119962">
    <property type="protein sequence ID" value="WFD40116.1"/>
    <property type="molecule type" value="Genomic_DNA"/>
</dbReference>
<dbReference type="Pfam" id="PF07428">
    <property type="entry name" value="Tri3"/>
    <property type="match status" value="1"/>
</dbReference>
<reference evidence="4" key="1">
    <citation type="submission" date="2023-03" db="EMBL/GenBank/DDBJ databases">
        <title>Mating type loci evolution in Malassezia.</title>
        <authorList>
            <person name="Coelho M.A."/>
        </authorList>
    </citation>
    <scope>NUCLEOTIDE SEQUENCE</scope>
    <source>
        <strain evidence="4">CBS 9431</strain>
    </source>
</reference>
<dbReference type="Gene3D" id="3.30.559.10">
    <property type="entry name" value="Chloramphenicol acetyltransferase-like domain"/>
    <property type="match status" value="1"/>
</dbReference>
<dbReference type="GeneID" id="85226752"/>
<dbReference type="GO" id="GO:0016407">
    <property type="term" value="F:acetyltransferase activity"/>
    <property type="evidence" value="ECO:0007669"/>
    <property type="project" value="InterPro"/>
</dbReference>
<name>A0AAF0EZS1_9BASI</name>
<comment type="similarity">
    <text evidence="1">Belongs to the trichothecene O-acetyltransferase family.</text>
</comment>
<keyword evidence="5" id="KW-1185">Reference proteome</keyword>
<evidence type="ECO:0000313" key="5">
    <source>
        <dbReference type="Proteomes" id="UP001217754"/>
    </source>
</evidence>
<dbReference type="Proteomes" id="UP001217754">
    <property type="component" value="Chromosome 5"/>
</dbReference>
<evidence type="ECO:0000313" key="4">
    <source>
        <dbReference type="EMBL" id="WFD40116.1"/>
    </source>
</evidence>
<gene>
    <name evidence="4" type="ORF">MJAP1_003101</name>
</gene>
<dbReference type="InterPro" id="IPR009992">
    <property type="entry name" value="Tri3/Sat12/Sat16/Mac1"/>
</dbReference>
<accession>A0AAF0EZS1</accession>
<feature type="compositionally biased region" description="Acidic residues" evidence="3">
    <location>
        <begin position="1"/>
        <end position="11"/>
    </location>
</feature>
<dbReference type="Gene3D" id="3.30.559.30">
    <property type="entry name" value="Nonribosomal peptide synthetase, condensation domain"/>
    <property type="match status" value="1"/>
</dbReference>
<dbReference type="RefSeq" id="XP_060123013.1">
    <property type="nucleotide sequence ID" value="XM_060267030.1"/>
</dbReference>
<evidence type="ECO:0000256" key="1">
    <source>
        <dbReference type="ARBA" id="ARBA00006439"/>
    </source>
</evidence>
<feature type="region of interest" description="Disordered" evidence="3">
    <location>
        <begin position="1"/>
        <end position="37"/>
    </location>
</feature>
<organism evidence="4 5">
    <name type="scientific">Malassezia japonica</name>
    <dbReference type="NCBI Taxonomy" id="223818"/>
    <lineage>
        <taxon>Eukaryota</taxon>
        <taxon>Fungi</taxon>
        <taxon>Dikarya</taxon>
        <taxon>Basidiomycota</taxon>
        <taxon>Ustilaginomycotina</taxon>
        <taxon>Malasseziomycetes</taxon>
        <taxon>Malasseziales</taxon>
        <taxon>Malasseziaceae</taxon>
        <taxon>Malassezia</taxon>
    </lineage>
</organism>
<protein>
    <submittedName>
        <fullName evidence="4">Uncharacterized protein</fullName>
    </submittedName>
</protein>
<dbReference type="GO" id="GO:0043386">
    <property type="term" value="P:mycotoxin biosynthetic process"/>
    <property type="evidence" value="ECO:0007669"/>
    <property type="project" value="InterPro"/>
</dbReference>
<sequence length="524" mass="59211">MPEDTMANEEEVLVKPAKSEAGLKASLPSPFSEEMGPYRLDPDDFRWRKRNEGPAQGKYSRGLWGGEMYQERRAHGTYRGDDMITGTTLALPSTLDRKTFLELFTLACMRARFDFPILAVTIETGHLAIPMLPCLVYEPVTSFEQIERWAEKTIVVHEPKTDAEHAQTIEERTEAVRKELGLTELKVEECAKVTHLVLSGRPDETNRVSVLVHCAHSISDAHTEMLVVRKELAYVNECLQAPFPLPRTHELHPSQLPWGEEVERLPPTLYELYGSDVTVFDPEKGIKSSGKIMSGHSLRLDEGREAGVGPCDTHHTTVLLSKEETDSVYRASKAQGWTVTLSVDAARHMAYIEMRRAYLEKRRKQPIPETLQTNFLMPVDGRPRFVEPYKGKEFAGNGTSGFVTTMPVMEPYYVPASVERYTRFWRAKKDLSQVRVFCKLAKNLAGMYREAELDWQDRIDGMTPLLMMGGLFSPEYPPQDLAPEGFSSVGVLERLLPAEHPVAGHDEPIRVTDWFVGLTICTSL</sequence>